<organism evidence="4 5">
    <name type="scientific">Prototheca wickerhamii</name>
    <dbReference type="NCBI Taxonomy" id="3111"/>
    <lineage>
        <taxon>Eukaryota</taxon>
        <taxon>Viridiplantae</taxon>
        <taxon>Chlorophyta</taxon>
        <taxon>core chlorophytes</taxon>
        <taxon>Trebouxiophyceae</taxon>
        <taxon>Chlorellales</taxon>
        <taxon>Chlorellaceae</taxon>
        <taxon>Prototheca</taxon>
    </lineage>
</organism>
<dbReference type="PANTHER" id="PTHR30053">
    <property type="entry name" value="ELONGATION FACTOR P"/>
    <property type="match status" value="1"/>
</dbReference>
<dbReference type="PROSITE" id="PS01275">
    <property type="entry name" value="EFP"/>
    <property type="match status" value="1"/>
</dbReference>
<dbReference type="InterPro" id="IPR015365">
    <property type="entry name" value="Elong-fact-P_C"/>
</dbReference>
<evidence type="ECO:0008006" key="6">
    <source>
        <dbReference type="Google" id="ProtNLM"/>
    </source>
</evidence>
<dbReference type="InterPro" id="IPR012340">
    <property type="entry name" value="NA-bd_OB-fold"/>
</dbReference>
<feature type="domain" description="Translation elongation factor P/YeiP central" evidence="3">
    <location>
        <begin position="97"/>
        <end position="151"/>
    </location>
</feature>
<name>A0AAD9IP43_PROWI</name>
<dbReference type="InterPro" id="IPR013852">
    <property type="entry name" value="Transl_elong_P/YeiP_CS"/>
</dbReference>
<feature type="domain" description="Elongation factor P C-terminal" evidence="2">
    <location>
        <begin position="159"/>
        <end position="214"/>
    </location>
</feature>
<dbReference type="Gene3D" id="2.40.50.140">
    <property type="entry name" value="Nucleic acid-binding proteins"/>
    <property type="match status" value="2"/>
</dbReference>
<dbReference type="SUPFAM" id="SSF50104">
    <property type="entry name" value="Translation proteins SH3-like domain"/>
    <property type="match status" value="1"/>
</dbReference>
<comment type="similarity">
    <text evidence="1">Belongs to the elongation factor P family.</text>
</comment>
<reference evidence="4" key="1">
    <citation type="submission" date="2021-01" db="EMBL/GenBank/DDBJ databases">
        <authorList>
            <person name="Eckstrom K.M.E."/>
        </authorList>
    </citation>
    <scope>NUCLEOTIDE SEQUENCE</scope>
    <source>
        <strain evidence="4">UVCC 0001</strain>
    </source>
</reference>
<dbReference type="AlphaFoldDB" id="A0AAD9IP43"/>
<dbReference type="InterPro" id="IPR013185">
    <property type="entry name" value="Transl_elong_KOW-like"/>
</dbReference>
<dbReference type="PIRSF" id="PIRSF005901">
    <property type="entry name" value="EF-P"/>
    <property type="match status" value="1"/>
</dbReference>
<evidence type="ECO:0000259" key="3">
    <source>
        <dbReference type="SMART" id="SM01185"/>
    </source>
</evidence>
<dbReference type="Pfam" id="PF09285">
    <property type="entry name" value="Elong-fact-P_C"/>
    <property type="match status" value="1"/>
</dbReference>
<evidence type="ECO:0000313" key="5">
    <source>
        <dbReference type="Proteomes" id="UP001255856"/>
    </source>
</evidence>
<keyword evidence="5" id="KW-1185">Reference proteome</keyword>
<sequence length="215" mass="23835">MLGRLARRAGGLRAGIAELEWPRPQWVREVSRQAIDIRPGTVLEQNGKLLQVVRVNHVNQGRQLGSIGMELRDIVAGTKHLTKFRPSESLETVRLESRRFSCLYREDSLLHAMDLESYEQVAVDVALFGDRAAYLAEGLEISLALHDGRIVTGDVPAQITLEVREAAPTMKGETSAPSYKPATLENGVRVQVPPFIVAGDRVVIDTREGTFQKRA</sequence>
<dbReference type="GO" id="GO:0003746">
    <property type="term" value="F:translation elongation factor activity"/>
    <property type="evidence" value="ECO:0007669"/>
    <property type="project" value="InterPro"/>
</dbReference>
<dbReference type="FunFam" id="2.40.50.140:FF:000004">
    <property type="entry name" value="Elongation factor P"/>
    <property type="match status" value="1"/>
</dbReference>
<evidence type="ECO:0000259" key="2">
    <source>
        <dbReference type="SMART" id="SM00841"/>
    </source>
</evidence>
<gene>
    <name evidence="4" type="ORF">QBZ16_000110</name>
</gene>
<evidence type="ECO:0000313" key="4">
    <source>
        <dbReference type="EMBL" id="KAK2080257.1"/>
    </source>
</evidence>
<dbReference type="Gene3D" id="2.30.30.30">
    <property type="match status" value="1"/>
</dbReference>
<dbReference type="GO" id="GO:0005829">
    <property type="term" value="C:cytosol"/>
    <property type="evidence" value="ECO:0007669"/>
    <property type="project" value="UniProtKB-ARBA"/>
</dbReference>
<dbReference type="InterPro" id="IPR001059">
    <property type="entry name" value="Transl_elong_P/YeiP_cen"/>
</dbReference>
<accession>A0AAD9IP43</accession>
<dbReference type="Pfam" id="PF08207">
    <property type="entry name" value="EFP_N"/>
    <property type="match status" value="1"/>
</dbReference>
<dbReference type="PANTHER" id="PTHR30053:SF14">
    <property type="entry name" value="TRANSLATION ELONGATION FACTOR KOW-LIKE DOMAIN-CONTAINING PROTEIN"/>
    <property type="match status" value="1"/>
</dbReference>
<dbReference type="InterPro" id="IPR020599">
    <property type="entry name" value="Transl_elong_fac_P/YeiP"/>
</dbReference>
<proteinExistence type="inferred from homology"/>
<dbReference type="SMART" id="SM01185">
    <property type="entry name" value="EFP"/>
    <property type="match status" value="1"/>
</dbReference>
<dbReference type="GO" id="GO:0043043">
    <property type="term" value="P:peptide biosynthetic process"/>
    <property type="evidence" value="ECO:0007669"/>
    <property type="project" value="InterPro"/>
</dbReference>
<dbReference type="NCBIfam" id="NF001810">
    <property type="entry name" value="PRK00529.1"/>
    <property type="match status" value="1"/>
</dbReference>
<dbReference type="InterPro" id="IPR008991">
    <property type="entry name" value="Translation_prot_SH3-like_sf"/>
</dbReference>
<comment type="caution">
    <text evidence="4">The sequence shown here is derived from an EMBL/GenBank/DDBJ whole genome shotgun (WGS) entry which is preliminary data.</text>
</comment>
<evidence type="ECO:0000256" key="1">
    <source>
        <dbReference type="ARBA" id="ARBA00009479"/>
    </source>
</evidence>
<dbReference type="InterPro" id="IPR014722">
    <property type="entry name" value="Rib_uL2_dom2"/>
</dbReference>
<protein>
    <recommendedName>
        <fullName evidence="6">Elongation factor P</fullName>
    </recommendedName>
</protein>
<dbReference type="Pfam" id="PF01132">
    <property type="entry name" value="EFP"/>
    <property type="match status" value="1"/>
</dbReference>
<dbReference type="SUPFAM" id="SSF50249">
    <property type="entry name" value="Nucleic acid-binding proteins"/>
    <property type="match status" value="2"/>
</dbReference>
<dbReference type="SMART" id="SM00841">
    <property type="entry name" value="Elong-fact-P_C"/>
    <property type="match status" value="1"/>
</dbReference>
<dbReference type="EMBL" id="JASFZW010000001">
    <property type="protein sequence ID" value="KAK2080257.1"/>
    <property type="molecule type" value="Genomic_DNA"/>
</dbReference>
<dbReference type="Proteomes" id="UP001255856">
    <property type="component" value="Unassembled WGS sequence"/>
</dbReference>
<dbReference type="CDD" id="cd05794">
    <property type="entry name" value="S1_EF-P_repeat_2"/>
    <property type="match status" value="1"/>
</dbReference>